<feature type="region of interest" description="Disordered" evidence="4">
    <location>
        <begin position="614"/>
        <end position="654"/>
    </location>
</feature>
<reference evidence="5" key="1">
    <citation type="journal article" date="2023" name="Mol. Phylogenet. Evol.">
        <title>Genome-scale phylogeny and comparative genomics of the fungal order Sordariales.</title>
        <authorList>
            <person name="Hensen N."/>
            <person name="Bonometti L."/>
            <person name="Westerberg I."/>
            <person name="Brannstrom I.O."/>
            <person name="Guillou S."/>
            <person name="Cros-Aarteil S."/>
            <person name="Calhoun S."/>
            <person name="Haridas S."/>
            <person name="Kuo A."/>
            <person name="Mondo S."/>
            <person name="Pangilinan J."/>
            <person name="Riley R."/>
            <person name="LaButti K."/>
            <person name="Andreopoulos B."/>
            <person name="Lipzen A."/>
            <person name="Chen C."/>
            <person name="Yan M."/>
            <person name="Daum C."/>
            <person name="Ng V."/>
            <person name="Clum A."/>
            <person name="Steindorff A."/>
            <person name="Ohm R.A."/>
            <person name="Martin F."/>
            <person name="Silar P."/>
            <person name="Natvig D.O."/>
            <person name="Lalanne C."/>
            <person name="Gautier V."/>
            <person name="Ament-Velasquez S.L."/>
            <person name="Kruys A."/>
            <person name="Hutchinson M.I."/>
            <person name="Powell A.J."/>
            <person name="Barry K."/>
            <person name="Miller A.N."/>
            <person name="Grigoriev I.V."/>
            <person name="Debuchy R."/>
            <person name="Gladieux P."/>
            <person name="Hiltunen Thoren M."/>
            <person name="Johannesson H."/>
        </authorList>
    </citation>
    <scope>NUCLEOTIDE SEQUENCE</scope>
    <source>
        <strain evidence="5">CBS 626.80</strain>
    </source>
</reference>
<protein>
    <submittedName>
        <fullName evidence="5">Ankyrin repeat-containing domain protein</fullName>
    </submittedName>
</protein>
<feature type="compositionally biased region" description="Acidic residues" evidence="4">
    <location>
        <begin position="630"/>
        <end position="654"/>
    </location>
</feature>
<dbReference type="SUPFAM" id="SSF48403">
    <property type="entry name" value="Ankyrin repeat"/>
    <property type="match status" value="1"/>
</dbReference>
<dbReference type="Proteomes" id="UP001303222">
    <property type="component" value="Unassembled WGS sequence"/>
</dbReference>
<evidence type="ECO:0000313" key="5">
    <source>
        <dbReference type="EMBL" id="KAK3950018.1"/>
    </source>
</evidence>
<dbReference type="EMBL" id="MU859193">
    <property type="protein sequence ID" value="KAK3950018.1"/>
    <property type="molecule type" value="Genomic_DNA"/>
</dbReference>
<sequence>MNHDEQPENDEYQALAVALRNGDLTTMRRLLKSSRYIIQPTTWSISPYFSADNPRCFTDDVHCHPLGVASMFSHHGLVFYLLAIPRVRAHIDDPVSNLCKCSYDPVDFRAMVDPDVWQDPAHWTALHLAICQGGEEDYNKPPINKPPNRKDSLRIVKDLIRAGASLTGSADQPRQENVTILHTAALKGRYDILSYVFSPDFPRKAEVDINARDRKGRTPLHYAVLRYYSCPDNEDVSCIKFLLAQGADLESRDKYSQTPFTLALSFGCFSSAKYLFRLHGAQHDFRFLFPHTDTMSYPLQVLAHSYETFFPKSPWPMGPIAKANWESQRQDLIKCILRLSPPGVTFVDCGCYYQDNIDPHKVEVWHPLTIAAQDGCNPSSLLSLFIDLSAGPSSRSGSRQKWTTALHEAVRSQPPSAHQSTVMVHPDYDNRSGQVAHFGKEGGLWKAGSKPIIDTPQRLFQWAAIKKCVELIKRGAHLHTKNSDGLTALDLAISRSEGEEKGWRYGGDKVPYEYCPYKFVGHLLFNLIRPFENPPQSLLDKMDEKYLSAKLREVVVSNPQLAFKMVAAGVNLRDVKAEWFKIRNEANRERQENEQEGLGGDLESTMARAEWLNMLGVEAPPPYQDLHQGEEDDSSPDEEDDSSPDEEDDSSPNE</sequence>
<dbReference type="PANTHER" id="PTHR24161">
    <property type="entry name" value="ANK_REP_REGION DOMAIN-CONTAINING PROTEIN-RELATED"/>
    <property type="match status" value="1"/>
</dbReference>
<evidence type="ECO:0000256" key="1">
    <source>
        <dbReference type="ARBA" id="ARBA00022737"/>
    </source>
</evidence>
<keyword evidence="6" id="KW-1185">Reference proteome</keyword>
<dbReference type="SMART" id="SM00248">
    <property type="entry name" value="ANK"/>
    <property type="match status" value="5"/>
</dbReference>
<name>A0AAN6NTQ2_9PEZI</name>
<accession>A0AAN6NTQ2</accession>
<organism evidence="5 6">
    <name type="scientific">Pseudoneurospora amorphoporcata</name>
    <dbReference type="NCBI Taxonomy" id="241081"/>
    <lineage>
        <taxon>Eukaryota</taxon>
        <taxon>Fungi</taxon>
        <taxon>Dikarya</taxon>
        <taxon>Ascomycota</taxon>
        <taxon>Pezizomycotina</taxon>
        <taxon>Sordariomycetes</taxon>
        <taxon>Sordariomycetidae</taxon>
        <taxon>Sordariales</taxon>
        <taxon>Sordariaceae</taxon>
        <taxon>Pseudoneurospora</taxon>
    </lineage>
</organism>
<proteinExistence type="predicted"/>
<gene>
    <name evidence="5" type="ORF">QBC32DRAFT_372316</name>
</gene>
<comment type="caution">
    <text evidence="5">The sequence shown here is derived from an EMBL/GenBank/DDBJ whole genome shotgun (WGS) entry which is preliminary data.</text>
</comment>
<keyword evidence="2 3" id="KW-0040">ANK repeat</keyword>
<dbReference type="AlphaFoldDB" id="A0AAN6NTQ2"/>
<feature type="repeat" description="ANK" evidence="3">
    <location>
        <begin position="215"/>
        <end position="254"/>
    </location>
</feature>
<dbReference type="PROSITE" id="PS50088">
    <property type="entry name" value="ANK_REPEAT"/>
    <property type="match status" value="1"/>
</dbReference>
<dbReference type="Gene3D" id="1.25.40.20">
    <property type="entry name" value="Ankyrin repeat-containing domain"/>
    <property type="match status" value="2"/>
</dbReference>
<evidence type="ECO:0000256" key="2">
    <source>
        <dbReference type="ARBA" id="ARBA00023043"/>
    </source>
</evidence>
<dbReference type="Pfam" id="PF12796">
    <property type="entry name" value="Ank_2"/>
    <property type="match status" value="1"/>
</dbReference>
<evidence type="ECO:0000256" key="3">
    <source>
        <dbReference type="PROSITE-ProRule" id="PRU00023"/>
    </source>
</evidence>
<dbReference type="PROSITE" id="PS50297">
    <property type="entry name" value="ANK_REP_REGION"/>
    <property type="match status" value="1"/>
</dbReference>
<dbReference type="InterPro" id="IPR002110">
    <property type="entry name" value="Ankyrin_rpt"/>
</dbReference>
<reference evidence="5" key="2">
    <citation type="submission" date="2023-06" db="EMBL/GenBank/DDBJ databases">
        <authorList>
            <consortium name="Lawrence Berkeley National Laboratory"/>
            <person name="Mondo S.J."/>
            <person name="Hensen N."/>
            <person name="Bonometti L."/>
            <person name="Westerberg I."/>
            <person name="Brannstrom I.O."/>
            <person name="Guillou S."/>
            <person name="Cros-Aarteil S."/>
            <person name="Calhoun S."/>
            <person name="Haridas S."/>
            <person name="Kuo A."/>
            <person name="Pangilinan J."/>
            <person name="Riley R."/>
            <person name="Labutti K."/>
            <person name="Andreopoulos B."/>
            <person name="Lipzen A."/>
            <person name="Chen C."/>
            <person name="Yanf M."/>
            <person name="Daum C."/>
            <person name="Ng V."/>
            <person name="Clum A."/>
            <person name="Steindorff A."/>
            <person name="Ohm R."/>
            <person name="Martin F."/>
            <person name="Silar P."/>
            <person name="Natvig D."/>
            <person name="Lalanne C."/>
            <person name="Gautier V."/>
            <person name="Ament-Velasquez S.L."/>
            <person name="Kruys A."/>
            <person name="Hutchinson M.I."/>
            <person name="Powell A.J."/>
            <person name="Barry K."/>
            <person name="Miller A.N."/>
            <person name="Grigoriev I.V."/>
            <person name="Debuchy R."/>
            <person name="Gladieux P."/>
            <person name="Thoren M.H."/>
            <person name="Johannesson H."/>
        </authorList>
    </citation>
    <scope>NUCLEOTIDE SEQUENCE</scope>
    <source>
        <strain evidence="5">CBS 626.80</strain>
    </source>
</reference>
<evidence type="ECO:0000256" key="4">
    <source>
        <dbReference type="SAM" id="MobiDB-lite"/>
    </source>
</evidence>
<keyword evidence="1" id="KW-0677">Repeat</keyword>
<dbReference type="InterPro" id="IPR036770">
    <property type="entry name" value="Ankyrin_rpt-contain_sf"/>
</dbReference>
<evidence type="ECO:0000313" key="6">
    <source>
        <dbReference type="Proteomes" id="UP001303222"/>
    </source>
</evidence>
<dbReference type="PANTHER" id="PTHR24161:SF124">
    <property type="entry name" value="TRANSIENT RECEPTOR POTENTIAL CHANNEL PYREXIA"/>
    <property type="match status" value="1"/>
</dbReference>